<evidence type="ECO:0000313" key="6">
    <source>
        <dbReference type="Proteomes" id="UP000007754"/>
    </source>
</evidence>
<keyword evidence="1" id="KW-0433">Leucine-rich repeat</keyword>
<reference evidence="5 6" key="1">
    <citation type="journal article" date="2010" name="Nature">
        <title>The genome of a songbird.</title>
        <authorList>
            <person name="Warren W.C."/>
            <person name="Clayton D.F."/>
            <person name="Ellegren H."/>
            <person name="Arnold A.P."/>
            <person name="Hillier L.W."/>
            <person name="Kunstner A."/>
            <person name="Searle S."/>
            <person name="White S."/>
            <person name="Vilella A.J."/>
            <person name="Fairley S."/>
            <person name="Heger A."/>
            <person name="Kong L."/>
            <person name="Ponting C.P."/>
            <person name="Jarvis E.D."/>
            <person name="Mello C.V."/>
            <person name="Minx P."/>
            <person name="Lovell P."/>
            <person name="Velho T.A."/>
            <person name="Ferris M."/>
            <person name="Balakrishnan C.N."/>
            <person name="Sinha S."/>
            <person name="Blatti C."/>
            <person name="London S.E."/>
            <person name="Li Y."/>
            <person name="Lin Y.C."/>
            <person name="George J."/>
            <person name="Sweedler J."/>
            <person name="Southey B."/>
            <person name="Gunaratne P."/>
            <person name="Watson M."/>
            <person name="Nam K."/>
            <person name="Backstrom N."/>
            <person name="Smeds L."/>
            <person name="Nabholz B."/>
            <person name="Itoh Y."/>
            <person name="Whitney O."/>
            <person name="Pfenning A.R."/>
            <person name="Howard J."/>
            <person name="Volker M."/>
            <person name="Skinner B.M."/>
            <person name="Griffin D.K."/>
            <person name="Ye L."/>
            <person name="McLaren W.M."/>
            <person name="Flicek P."/>
            <person name="Quesada V."/>
            <person name="Velasco G."/>
            <person name="Lopez-Otin C."/>
            <person name="Puente X.S."/>
            <person name="Olender T."/>
            <person name="Lancet D."/>
            <person name="Smit A.F."/>
            <person name="Hubley R."/>
            <person name="Konkel M.K."/>
            <person name="Walker J.A."/>
            <person name="Batzer M.A."/>
            <person name="Gu W."/>
            <person name="Pollock D.D."/>
            <person name="Chen L."/>
            <person name="Cheng Z."/>
            <person name="Eichler E.E."/>
            <person name="Stapley J."/>
            <person name="Slate J."/>
            <person name="Ekblom R."/>
            <person name="Birkhead T."/>
            <person name="Burke T."/>
            <person name="Burt D."/>
            <person name="Scharff C."/>
            <person name="Adam I."/>
            <person name="Richard H."/>
            <person name="Sultan M."/>
            <person name="Soldatov A."/>
            <person name="Lehrach H."/>
            <person name="Edwards S.V."/>
            <person name="Yang S.P."/>
            <person name="Li X."/>
            <person name="Graves T."/>
            <person name="Fulton L."/>
            <person name="Nelson J."/>
            <person name="Chinwalla A."/>
            <person name="Hou S."/>
            <person name="Mardis E.R."/>
            <person name="Wilson R.K."/>
        </authorList>
    </citation>
    <scope>NUCLEOTIDE SEQUENCE [LARGE SCALE GENOMIC DNA]</scope>
</reference>
<dbReference type="PANTHER" id="PTHR46652">
    <property type="entry name" value="LEUCINE-RICH REPEAT AND IQ DOMAIN-CONTAINING PROTEIN 1-RELATED"/>
    <property type="match status" value="1"/>
</dbReference>
<dbReference type="InterPro" id="IPR001611">
    <property type="entry name" value="Leu-rich_rpt"/>
</dbReference>
<dbReference type="InterPro" id="IPR032675">
    <property type="entry name" value="LRR_dom_sf"/>
</dbReference>
<keyword evidence="2" id="KW-0677">Repeat</keyword>
<dbReference type="InterPro" id="IPR050836">
    <property type="entry name" value="SDS22/Internalin_LRR"/>
</dbReference>
<accession>A0A674HN17</accession>
<sequence length="1407" mass="162622">MSEDIKGIEKEVEIELDRISVSSFGTDDPDTEVSEEPLSDSETILLEVENEDLPLATTPDYSQSISDETVSDDHFLTVEEQYRRALEHEDEKMKTWKAERASQKKQNEQEHARRLQHLEQFEAERIKLDLLHKKRQAAIEDELQKEEEAWRDKMRQHEELIMKLQLQMEEEKKALEEQKAKERQQLAERQSIAAVQIQARFRAFLVRKKYAPILKQWKYEIRKKQKILEEIEGEMKEREEKLNMQMEENRLNREKERNRQELERQEYFKQVRKLVEYEKKKESLKLRKQLQITREEQRKLEQKRAEAVMSENVENNRENTKKEKTENMTLIREEKVELNKQVEEPKEKHAEMMDETNKWMSLAERNLTPSVLGSEKGHPSQVNNENLYINSVTQVEENYSQITHKVSNGHISKNESHHFGAKDMVENKANCICSSPPNVQPNANNREIKDLFSQYETVKKTLFLIENATEDVRDTWDSSQDVAESRSKVIFPDDIEQKRINWMKTCKSWSKIYEENQRKQATIRKLLRKSSVSKMPPLSTEKIIHSGPWSTLQQVTTLTLEDLPACSLSTLSECSNLQVLTLRRCGLVALEGLSSCKDLKYINVEENNIQVIDCANLENLCILILNKNHLSSVCGLDGCKNLQNLELSYNRITRIGGLESLKNLQQLIMDHNHLISTKGLCEAPTLIHLDCSFNHLAQVEGIENCGLLQVLKLQGNNLQELPRLENHVLLRELYLDDNSISSVRMLSLYWLPLLQILLLSQNRLTDLVPLNSFFFLEKLDIKNNCLSDLKDVHTWFSGCHKLKELSLSGNPLLQEKNWRSSMLEVLPSLQLLNGEILTDHTLSTTEESKASELGTFLELCQVQIEENVQLKKKAVELEITSSIDSVLGQCWYFNQLMKLSIKHRYVHEYGELNITDRDGPEALQNHLKQISTGCLQENNLFIMSVTENKQVLLDPSKTWIATGDIQATFINSSIPVHQKENVGDQREKQKNTESCINYSEESKGNNNMSGQLTLQQSVIVAGDMGGNLQHFGNDTERLHMGASLIQPFWQQYHAQRKNDCTKTENHQFVEALRQKHEAATVIQAFWKGFLLRKKLASALADVKSDEVEDEYEEINVDAFTYSEKFSRPSDSSGHSNSLPLAPQEVWQCANRPHSYSAEKIDFHSRSGKETMLQLSNWKEKKEFLFMSEKEEKIAEEWGFKDISTAQLVLKRAHKMKPKKYSNKSLDPAVRLALFKNNENKHLSVKPPGKTQHINAGYFEGKKISQLDATFDDKLERKDFTYQWLHAQLLDYEAASSRNTKCYRFLPELDPAICDNRQVQLVASPVSREDMDLDLVSMASGSALTENREKNKPPHRHSARSSKKNISTPEKSYLGPSHTERISFRDHPVQLSGGWGAGKKRQKLKNIS</sequence>
<dbReference type="SMART" id="SM00365">
    <property type="entry name" value="LRR_SD22"/>
    <property type="match status" value="4"/>
</dbReference>
<feature type="compositionally biased region" description="Acidic residues" evidence="4">
    <location>
        <begin position="27"/>
        <end position="39"/>
    </location>
</feature>
<feature type="compositionally biased region" description="Basic residues" evidence="4">
    <location>
        <begin position="1397"/>
        <end position="1407"/>
    </location>
</feature>
<dbReference type="GeneTree" id="ENSGT00940000163898"/>
<dbReference type="PROSITE" id="PS51450">
    <property type="entry name" value="LRR"/>
    <property type="match status" value="3"/>
</dbReference>
<keyword evidence="3" id="KW-0175">Coiled coil</keyword>
<proteinExistence type="predicted"/>
<dbReference type="CDD" id="cd23767">
    <property type="entry name" value="IQCD"/>
    <property type="match status" value="2"/>
</dbReference>
<dbReference type="Pfam" id="PF12799">
    <property type="entry name" value="LRR_4"/>
    <property type="match status" value="1"/>
</dbReference>
<dbReference type="Proteomes" id="UP000007754">
    <property type="component" value="Chromosome 1A"/>
</dbReference>
<reference evidence="5" key="2">
    <citation type="submission" date="2025-08" db="UniProtKB">
        <authorList>
            <consortium name="Ensembl"/>
        </authorList>
    </citation>
    <scope>IDENTIFICATION</scope>
</reference>
<dbReference type="Pfam" id="PF00612">
    <property type="entry name" value="IQ"/>
    <property type="match status" value="2"/>
</dbReference>
<gene>
    <name evidence="5" type="primary">LRRIQ1</name>
</gene>
<keyword evidence="6" id="KW-1185">Reference proteome</keyword>
<organism evidence="5 6">
    <name type="scientific">Taeniopygia guttata</name>
    <name type="common">Zebra finch</name>
    <name type="synonym">Poephila guttata</name>
    <dbReference type="NCBI Taxonomy" id="59729"/>
    <lineage>
        <taxon>Eukaryota</taxon>
        <taxon>Metazoa</taxon>
        <taxon>Chordata</taxon>
        <taxon>Craniata</taxon>
        <taxon>Vertebrata</taxon>
        <taxon>Euteleostomi</taxon>
        <taxon>Archelosauria</taxon>
        <taxon>Archosauria</taxon>
        <taxon>Dinosauria</taxon>
        <taxon>Saurischia</taxon>
        <taxon>Theropoda</taxon>
        <taxon>Coelurosauria</taxon>
        <taxon>Aves</taxon>
        <taxon>Neognathae</taxon>
        <taxon>Neoaves</taxon>
        <taxon>Telluraves</taxon>
        <taxon>Australaves</taxon>
        <taxon>Passeriformes</taxon>
        <taxon>Passeroidea</taxon>
        <taxon>Estrildidae</taxon>
        <taxon>Estrildinae</taxon>
        <taxon>Taeniopygia</taxon>
    </lineage>
</organism>
<evidence type="ECO:0000256" key="3">
    <source>
        <dbReference type="SAM" id="Coils"/>
    </source>
</evidence>
<dbReference type="PANTHER" id="PTHR46652:SF7">
    <property type="entry name" value="LEUCINE-RICH REPEAT AND IQ DOMAIN-CONTAINING PROTEIN 1"/>
    <property type="match status" value="1"/>
</dbReference>
<evidence type="ECO:0000256" key="1">
    <source>
        <dbReference type="ARBA" id="ARBA00022614"/>
    </source>
</evidence>
<protein>
    <submittedName>
        <fullName evidence="5">Leucine rich repeats and IQ motif containing 1</fullName>
    </submittedName>
</protein>
<reference evidence="5" key="3">
    <citation type="submission" date="2025-09" db="UniProtKB">
        <authorList>
            <consortium name="Ensembl"/>
        </authorList>
    </citation>
    <scope>IDENTIFICATION</scope>
</reference>
<feature type="compositionally biased region" description="Basic and acidic residues" evidence="4">
    <location>
        <begin position="1377"/>
        <end position="1387"/>
    </location>
</feature>
<dbReference type="SUPFAM" id="SSF52058">
    <property type="entry name" value="L domain-like"/>
    <property type="match status" value="1"/>
</dbReference>
<dbReference type="FunFam" id="3.80.10.10:FF:001142">
    <property type="entry name" value="Leucine-rich repeats and IQ motif containing 1"/>
    <property type="match status" value="1"/>
</dbReference>
<dbReference type="Gene3D" id="1.20.5.190">
    <property type="match status" value="1"/>
</dbReference>
<dbReference type="PROSITE" id="PS50096">
    <property type="entry name" value="IQ"/>
    <property type="match status" value="2"/>
</dbReference>
<feature type="region of interest" description="Disordered" evidence="4">
    <location>
        <begin position="1341"/>
        <end position="1407"/>
    </location>
</feature>
<dbReference type="Gene3D" id="3.80.10.10">
    <property type="entry name" value="Ribonuclease Inhibitor"/>
    <property type="match status" value="2"/>
</dbReference>
<feature type="coiled-coil region" evidence="3">
    <location>
        <begin position="79"/>
        <end position="341"/>
    </location>
</feature>
<dbReference type="InterPro" id="IPR000048">
    <property type="entry name" value="IQ_motif_EF-hand-BS"/>
</dbReference>
<name>A0A674HN17_TAEGU</name>
<feature type="region of interest" description="Disordered" evidence="4">
    <location>
        <begin position="19"/>
        <end position="40"/>
    </location>
</feature>
<evidence type="ECO:0000256" key="4">
    <source>
        <dbReference type="SAM" id="MobiDB-lite"/>
    </source>
</evidence>
<dbReference type="InterPro" id="IPR025875">
    <property type="entry name" value="Leu-rich_rpt_4"/>
</dbReference>
<dbReference type="SMART" id="SM00015">
    <property type="entry name" value="IQ"/>
    <property type="match status" value="2"/>
</dbReference>
<feature type="compositionally biased region" description="Basic residues" evidence="4">
    <location>
        <begin position="1352"/>
        <end position="1362"/>
    </location>
</feature>
<evidence type="ECO:0000256" key="2">
    <source>
        <dbReference type="ARBA" id="ARBA00022737"/>
    </source>
</evidence>
<evidence type="ECO:0000313" key="5">
    <source>
        <dbReference type="Ensembl" id="ENSTGUP00000036398.1"/>
    </source>
</evidence>
<dbReference type="Ensembl" id="ENSTGUT00000019821.1">
    <property type="protein sequence ID" value="ENSTGUP00000036398.1"/>
    <property type="gene ID" value="ENSTGUG00000007889.2"/>
</dbReference>